<protein>
    <submittedName>
        <fullName evidence="1">DUF2280 domain-containing protein</fullName>
    </submittedName>
</protein>
<evidence type="ECO:0000313" key="1">
    <source>
        <dbReference type="EMBL" id="MCL6741769.1"/>
    </source>
</evidence>
<dbReference type="EMBL" id="JAMGBB010000001">
    <property type="protein sequence ID" value="MCL6741769.1"/>
    <property type="molecule type" value="Genomic_DNA"/>
</dbReference>
<dbReference type="RefSeq" id="WP_249916135.1">
    <property type="nucleotide sequence ID" value="NZ_JAMGBB010000001.1"/>
</dbReference>
<evidence type="ECO:0000313" key="2">
    <source>
        <dbReference type="Proteomes" id="UP001165383"/>
    </source>
</evidence>
<sequence>MAALSDREKHAIVTLLAQFARPADVVVHMRNEFGIEIDRFQVRAYDPTNLRYEGGTKWRPIFEAARAAYLSSIEAVPIAHKAYRLNMLQRMLEATMAHGNYVLAASILRQAAREVGRGPAESAANFEGRRFGQVSADQTAKMAEIAKALAEKLQSLSADQSVQASVAGLQAA</sequence>
<proteinExistence type="predicted"/>
<dbReference type="Proteomes" id="UP001165383">
    <property type="component" value="Unassembled WGS sequence"/>
</dbReference>
<gene>
    <name evidence="1" type="ORF">LZ518_11590</name>
</gene>
<keyword evidence="2" id="KW-1185">Reference proteome</keyword>
<accession>A0ABT0SBG9</accession>
<dbReference type="Pfam" id="PF10045">
    <property type="entry name" value="DUF2280"/>
    <property type="match status" value="1"/>
</dbReference>
<organism evidence="1 2">
    <name type="scientific">Sphingomonas brevis</name>
    <dbReference type="NCBI Taxonomy" id="2908206"/>
    <lineage>
        <taxon>Bacteria</taxon>
        <taxon>Pseudomonadati</taxon>
        <taxon>Pseudomonadota</taxon>
        <taxon>Alphaproteobacteria</taxon>
        <taxon>Sphingomonadales</taxon>
        <taxon>Sphingomonadaceae</taxon>
        <taxon>Sphingomonas</taxon>
    </lineage>
</organism>
<name>A0ABT0SBG9_9SPHN</name>
<reference evidence="1" key="1">
    <citation type="submission" date="2022-05" db="EMBL/GenBank/DDBJ databases">
        <authorList>
            <person name="Jo J.-H."/>
            <person name="Im W.-T."/>
        </authorList>
    </citation>
    <scope>NUCLEOTIDE SEQUENCE</scope>
    <source>
        <strain evidence="1">RB56-2</strain>
    </source>
</reference>
<dbReference type="InterPro" id="IPR018738">
    <property type="entry name" value="DUF2280"/>
</dbReference>
<comment type="caution">
    <text evidence="1">The sequence shown here is derived from an EMBL/GenBank/DDBJ whole genome shotgun (WGS) entry which is preliminary data.</text>
</comment>